<feature type="transmembrane region" description="Helical" evidence="6">
    <location>
        <begin position="205"/>
        <end position="224"/>
    </location>
</feature>
<comment type="subcellular location">
    <subcellularLocation>
        <location evidence="1">Cell membrane</location>
        <topology evidence="1">Multi-pass membrane protein</topology>
    </subcellularLocation>
</comment>
<evidence type="ECO:0000256" key="6">
    <source>
        <dbReference type="SAM" id="Phobius"/>
    </source>
</evidence>
<organism evidence="8 9">
    <name type="scientific">Sporolactobacillus shoreae</name>
    <dbReference type="NCBI Taxonomy" id="1465501"/>
    <lineage>
        <taxon>Bacteria</taxon>
        <taxon>Bacillati</taxon>
        <taxon>Bacillota</taxon>
        <taxon>Bacilli</taxon>
        <taxon>Bacillales</taxon>
        <taxon>Sporolactobacillaceae</taxon>
        <taxon>Sporolactobacillus</taxon>
    </lineage>
</organism>
<dbReference type="Proteomes" id="UP000298347">
    <property type="component" value="Unassembled WGS sequence"/>
</dbReference>
<dbReference type="InterPro" id="IPR050382">
    <property type="entry name" value="MFS_Na/Anion_cotransporter"/>
</dbReference>
<dbReference type="PROSITE" id="PS50850">
    <property type="entry name" value="MFS"/>
    <property type="match status" value="1"/>
</dbReference>
<keyword evidence="3 6" id="KW-0812">Transmembrane</keyword>
<feature type="transmembrane region" description="Helical" evidence="6">
    <location>
        <begin position="176"/>
        <end position="199"/>
    </location>
</feature>
<reference evidence="8 9" key="1">
    <citation type="journal article" date="2015" name="Int. J. Syst. Evol. Microbiol.">
        <title>Sporolactobacillus shoreae sp. nov. and Sporolactobacillus spathodeae sp. nov., two spore-forming lactic acid bacteria isolated from tree barks in Thailand.</title>
        <authorList>
            <person name="Thamacharoensuk T."/>
            <person name="Kitahara M."/>
            <person name="Ohkuma M."/>
            <person name="Thongchul N."/>
            <person name="Tanasupawat S."/>
        </authorList>
    </citation>
    <scope>NUCLEOTIDE SEQUENCE [LARGE SCALE GENOMIC DNA]</scope>
    <source>
        <strain evidence="8 9">BK92</strain>
    </source>
</reference>
<evidence type="ECO:0000313" key="9">
    <source>
        <dbReference type="Proteomes" id="UP000298347"/>
    </source>
</evidence>
<protein>
    <submittedName>
        <fullName evidence="8">MFS transporter</fullName>
    </submittedName>
</protein>
<keyword evidence="2" id="KW-0813">Transport</keyword>
<dbReference type="InterPro" id="IPR011701">
    <property type="entry name" value="MFS"/>
</dbReference>
<proteinExistence type="predicted"/>
<feature type="transmembrane region" description="Helical" evidence="6">
    <location>
        <begin position="48"/>
        <end position="74"/>
    </location>
</feature>
<dbReference type="CDD" id="cd17319">
    <property type="entry name" value="MFS_ExuT_GudP_like"/>
    <property type="match status" value="1"/>
</dbReference>
<keyword evidence="5 6" id="KW-0472">Membrane</keyword>
<accession>A0A4Z0GPG4</accession>
<feature type="transmembrane region" description="Helical" evidence="6">
    <location>
        <begin position="376"/>
        <end position="401"/>
    </location>
</feature>
<feature type="transmembrane region" description="Helical" evidence="6">
    <location>
        <begin position="249"/>
        <end position="270"/>
    </location>
</feature>
<feature type="transmembrane region" description="Helical" evidence="6">
    <location>
        <begin position="113"/>
        <end position="146"/>
    </location>
</feature>
<dbReference type="SUPFAM" id="SSF103473">
    <property type="entry name" value="MFS general substrate transporter"/>
    <property type="match status" value="1"/>
</dbReference>
<keyword evidence="9" id="KW-1185">Reference proteome</keyword>
<sequence>MTVMVVKDMCCCVTDLLLYPILIKAEYLLLPERRLAHMHVFQSHNRHITLAVLFIAWFVGYFDRMAINIAIIPIGKEFSLTDSEEGLILSSFFIGYAIIQLFGGWFADKFGSKAVLITCVLAWSVFTGLTGFAFGFLALFLVRFLFGLGEGSFSPASSVTVAENFALENRARAKSVLLSSYQLAGIVGAFGVASLMAIYNWRLPFHVLAVLGLIITLLLALFLPQRRTKSEDRKRRKIPIKDLLKDDHIWKVFIIWFGISIVNWGLATWMPSYLVDIRHLNLINMGLLSSVPAAAGFVCTLLTGWLLDKMTGYEKHFMVIGSILTALFLYMMFTAPTTALAIVFWSLCQASYCVVFVTVFAIPLKNFPKHLIGTATGFINFGGQIAGIVAPSLIGIMVSLFHGSFNAAFWALVIAALISVAVGTTLTLRKRIV</sequence>
<dbReference type="PANTHER" id="PTHR11662">
    <property type="entry name" value="SOLUTE CARRIER FAMILY 17"/>
    <property type="match status" value="1"/>
</dbReference>
<evidence type="ECO:0000259" key="7">
    <source>
        <dbReference type="PROSITE" id="PS50850"/>
    </source>
</evidence>
<dbReference type="InterPro" id="IPR036259">
    <property type="entry name" value="MFS_trans_sf"/>
</dbReference>
<evidence type="ECO:0000256" key="4">
    <source>
        <dbReference type="ARBA" id="ARBA00022989"/>
    </source>
</evidence>
<evidence type="ECO:0000313" key="8">
    <source>
        <dbReference type="EMBL" id="TGA99107.1"/>
    </source>
</evidence>
<comment type="caution">
    <text evidence="8">The sequence shown here is derived from an EMBL/GenBank/DDBJ whole genome shotgun (WGS) entry which is preliminary data.</text>
</comment>
<gene>
    <name evidence="8" type="ORF">E4665_04800</name>
</gene>
<evidence type="ECO:0000256" key="3">
    <source>
        <dbReference type="ARBA" id="ARBA00022692"/>
    </source>
</evidence>
<evidence type="ECO:0000256" key="2">
    <source>
        <dbReference type="ARBA" id="ARBA00022448"/>
    </source>
</evidence>
<dbReference type="InterPro" id="IPR020846">
    <property type="entry name" value="MFS_dom"/>
</dbReference>
<evidence type="ECO:0000256" key="5">
    <source>
        <dbReference type="ARBA" id="ARBA00023136"/>
    </source>
</evidence>
<feature type="domain" description="Major facilitator superfamily (MFS) profile" evidence="7">
    <location>
        <begin position="49"/>
        <end position="431"/>
    </location>
</feature>
<keyword evidence="4 6" id="KW-1133">Transmembrane helix</keyword>
<dbReference type="Pfam" id="PF07690">
    <property type="entry name" value="MFS_1"/>
    <property type="match status" value="1"/>
</dbReference>
<dbReference type="OrthoDB" id="6360at2"/>
<name>A0A4Z0GPG4_9BACL</name>
<dbReference type="GO" id="GO:0022857">
    <property type="term" value="F:transmembrane transporter activity"/>
    <property type="evidence" value="ECO:0007669"/>
    <property type="project" value="InterPro"/>
</dbReference>
<dbReference type="AlphaFoldDB" id="A0A4Z0GPG4"/>
<dbReference type="PANTHER" id="PTHR11662:SF399">
    <property type="entry name" value="FI19708P1-RELATED"/>
    <property type="match status" value="1"/>
</dbReference>
<evidence type="ECO:0000256" key="1">
    <source>
        <dbReference type="ARBA" id="ARBA00004651"/>
    </source>
</evidence>
<dbReference type="Gene3D" id="1.20.1250.20">
    <property type="entry name" value="MFS general substrate transporter like domains"/>
    <property type="match status" value="2"/>
</dbReference>
<dbReference type="EMBL" id="SRJD01000004">
    <property type="protein sequence ID" value="TGA99107.1"/>
    <property type="molecule type" value="Genomic_DNA"/>
</dbReference>
<feature type="transmembrane region" description="Helical" evidence="6">
    <location>
        <begin position="282"/>
        <end position="305"/>
    </location>
</feature>
<dbReference type="GO" id="GO:0005886">
    <property type="term" value="C:plasma membrane"/>
    <property type="evidence" value="ECO:0007669"/>
    <property type="project" value="UniProtKB-SubCell"/>
</dbReference>
<feature type="transmembrane region" description="Helical" evidence="6">
    <location>
        <begin position="407"/>
        <end position="428"/>
    </location>
</feature>
<feature type="transmembrane region" description="Helical" evidence="6">
    <location>
        <begin position="317"/>
        <end position="333"/>
    </location>
</feature>
<feature type="transmembrane region" description="Helical" evidence="6">
    <location>
        <begin position="86"/>
        <end position="107"/>
    </location>
</feature>
<feature type="transmembrane region" description="Helical" evidence="6">
    <location>
        <begin position="339"/>
        <end position="364"/>
    </location>
</feature>